<reference evidence="2" key="1">
    <citation type="submission" date="2020-04" db="EMBL/GenBank/DDBJ databases">
        <authorList>
            <person name="Chiriac C."/>
            <person name="Salcher M."/>
            <person name="Ghai R."/>
            <person name="Kavagutti S V."/>
        </authorList>
    </citation>
    <scope>NUCLEOTIDE SEQUENCE</scope>
</reference>
<evidence type="ECO:0000313" key="3">
    <source>
        <dbReference type="EMBL" id="CAB4165583.1"/>
    </source>
</evidence>
<dbReference type="Gene3D" id="3.30.1390.10">
    <property type="match status" value="1"/>
</dbReference>
<dbReference type="InterPro" id="IPR003769">
    <property type="entry name" value="ClpS_core"/>
</dbReference>
<protein>
    <submittedName>
        <fullName evidence="2">COG2127 Uncharacterized conserved protein</fullName>
    </submittedName>
</protein>
<gene>
    <name evidence="4" type="ORF">UFOVP1146_112</name>
    <name evidence="5" type="ORF">UFOVP1638_32</name>
    <name evidence="2" type="ORF">UFOVP812_25</name>
    <name evidence="3" type="ORF">UFOVP818_119</name>
</gene>
<feature type="domain" description="Adaptor protein ClpS core" evidence="1">
    <location>
        <begin position="17"/>
        <end position="95"/>
    </location>
</feature>
<dbReference type="PANTHER" id="PTHR33473">
    <property type="entry name" value="ATP-DEPENDENT CLP PROTEASE ADAPTER PROTEIN CLPS1, CHLOROPLASTIC"/>
    <property type="match status" value="1"/>
</dbReference>
<dbReference type="EMBL" id="LR797502">
    <property type="protein sequence ID" value="CAB4220636.1"/>
    <property type="molecule type" value="Genomic_DNA"/>
</dbReference>
<accession>A0A6J5NUW4</accession>
<name>A0A6J5NUW4_9CAUD</name>
<dbReference type="GO" id="GO:0006508">
    <property type="term" value="P:proteolysis"/>
    <property type="evidence" value="ECO:0007669"/>
    <property type="project" value="InterPro"/>
</dbReference>
<evidence type="ECO:0000259" key="1">
    <source>
        <dbReference type="Pfam" id="PF02617"/>
    </source>
</evidence>
<dbReference type="EMBL" id="LR796776">
    <property type="protein sequence ID" value="CAB4165583.1"/>
    <property type="molecule type" value="Genomic_DNA"/>
</dbReference>
<evidence type="ECO:0000313" key="5">
    <source>
        <dbReference type="EMBL" id="CAB4220636.1"/>
    </source>
</evidence>
<dbReference type="GO" id="GO:0030163">
    <property type="term" value="P:protein catabolic process"/>
    <property type="evidence" value="ECO:0007669"/>
    <property type="project" value="InterPro"/>
</dbReference>
<sequence length="102" mass="11408">MSESDTTTKTKINTSIKEPPLYKVIYINDSITSMEFVVQTLVNFFDYNSQTAMKITEDIHEAGSAVVAICPFEIAEQKGIEVTICARSENFPLQIKLEPETA</sequence>
<dbReference type="SUPFAM" id="SSF54736">
    <property type="entry name" value="ClpS-like"/>
    <property type="match status" value="1"/>
</dbReference>
<proteinExistence type="inferred from homology"/>
<dbReference type="EMBL" id="LR796758">
    <property type="protein sequence ID" value="CAB4163520.1"/>
    <property type="molecule type" value="Genomic_DNA"/>
</dbReference>
<evidence type="ECO:0000313" key="2">
    <source>
        <dbReference type="EMBL" id="CAB4163520.1"/>
    </source>
</evidence>
<dbReference type="InterPro" id="IPR022935">
    <property type="entry name" value="ClpS"/>
</dbReference>
<dbReference type="PANTHER" id="PTHR33473:SF19">
    <property type="entry name" value="ATP-DEPENDENT CLP PROTEASE ADAPTER PROTEIN CLPS"/>
    <property type="match status" value="1"/>
</dbReference>
<evidence type="ECO:0000313" key="4">
    <source>
        <dbReference type="EMBL" id="CAB4186766.1"/>
    </source>
</evidence>
<organism evidence="2">
    <name type="scientific">uncultured Caudovirales phage</name>
    <dbReference type="NCBI Taxonomy" id="2100421"/>
    <lineage>
        <taxon>Viruses</taxon>
        <taxon>Duplodnaviria</taxon>
        <taxon>Heunggongvirae</taxon>
        <taxon>Uroviricota</taxon>
        <taxon>Caudoviricetes</taxon>
        <taxon>Peduoviridae</taxon>
        <taxon>Maltschvirus</taxon>
        <taxon>Maltschvirus maltsch</taxon>
    </lineage>
</organism>
<dbReference type="EMBL" id="LR797099">
    <property type="protein sequence ID" value="CAB4186766.1"/>
    <property type="molecule type" value="Genomic_DNA"/>
</dbReference>
<dbReference type="InterPro" id="IPR014719">
    <property type="entry name" value="Ribosomal_bL12_C/ClpS-like"/>
</dbReference>
<dbReference type="Pfam" id="PF02617">
    <property type="entry name" value="ClpS"/>
    <property type="match status" value="1"/>
</dbReference>
<dbReference type="HAMAP" id="MF_00302">
    <property type="entry name" value="ClpS"/>
    <property type="match status" value="1"/>
</dbReference>